<feature type="signal peptide" evidence="3">
    <location>
        <begin position="1"/>
        <end position="21"/>
    </location>
</feature>
<dbReference type="AlphaFoldDB" id="A0A8C1XTR8"/>
<dbReference type="InterPro" id="IPR031172">
    <property type="entry name" value="Serpin_E3"/>
</dbReference>
<proteinExistence type="inferred from homology"/>
<dbReference type="OMA" id="KGNCISY"/>
<dbReference type="CDD" id="cd19574">
    <property type="entry name" value="serpinE3"/>
    <property type="match status" value="1"/>
</dbReference>
<dbReference type="Gene3D" id="2.30.39.10">
    <property type="entry name" value="Alpha-1-antitrypsin, domain 1"/>
    <property type="match status" value="2"/>
</dbReference>
<evidence type="ECO:0000313" key="5">
    <source>
        <dbReference type="Ensembl" id="ENSCCRP00015084812.1"/>
    </source>
</evidence>
<protein>
    <submittedName>
        <fullName evidence="5">Serpin peptidase inhibitor, clade E (nexin, plasminogen activator inhibitor type 1), member 3</fullName>
    </submittedName>
</protein>
<reference evidence="5" key="1">
    <citation type="submission" date="2025-08" db="UniProtKB">
        <authorList>
            <consortium name="Ensembl"/>
        </authorList>
    </citation>
    <scope>IDENTIFICATION</scope>
</reference>
<dbReference type="Ensembl" id="ENSCCRT00015087574.1">
    <property type="protein sequence ID" value="ENSCCRP00015084812.1"/>
    <property type="gene ID" value="ENSCCRG00015034232.1"/>
</dbReference>
<dbReference type="InterPro" id="IPR036186">
    <property type="entry name" value="Serpin_sf"/>
</dbReference>
<evidence type="ECO:0000256" key="3">
    <source>
        <dbReference type="SAM" id="SignalP"/>
    </source>
</evidence>
<dbReference type="Gene3D" id="3.30.497.10">
    <property type="entry name" value="Antithrombin, subunit I, domain 2"/>
    <property type="match status" value="2"/>
</dbReference>
<feature type="region of interest" description="Disordered" evidence="2">
    <location>
        <begin position="155"/>
        <end position="181"/>
    </location>
</feature>
<evidence type="ECO:0000313" key="6">
    <source>
        <dbReference type="Proteomes" id="UP000694700"/>
    </source>
</evidence>
<dbReference type="GO" id="GO:0005615">
    <property type="term" value="C:extracellular space"/>
    <property type="evidence" value="ECO:0007669"/>
    <property type="project" value="InterPro"/>
</dbReference>
<dbReference type="InterPro" id="IPR000215">
    <property type="entry name" value="Serpin_fam"/>
</dbReference>
<dbReference type="InterPro" id="IPR042178">
    <property type="entry name" value="Serpin_sf_1"/>
</dbReference>
<dbReference type="FunFam" id="2.10.310.10:FF:000001">
    <property type="entry name" value="Serpin family A member 1"/>
    <property type="match status" value="1"/>
</dbReference>
<dbReference type="InterPro" id="IPR023796">
    <property type="entry name" value="Serpin_dom"/>
</dbReference>
<accession>A0A8C1XTR8</accession>
<feature type="chain" id="PRO_5034925845" evidence="3">
    <location>
        <begin position="22"/>
        <end position="443"/>
    </location>
</feature>
<evidence type="ECO:0000256" key="1">
    <source>
        <dbReference type="RuleBase" id="RU000411"/>
    </source>
</evidence>
<dbReference type="SUPFAM" id="SSF56574">
    <property type="entry name" value="Serpins"/>
    <property type="match status" value="2"/>
</dbReference>
<dbReference type="InterPro" id="IPR042185">
    <property type="entry name" value="Serpin_sf_2"/>
</dbReference>
<dbReference type="GO" id="GO:0004867">
    <property type="term" value="F:serine-type endopeptidase inhibitor activity"/>
    <property type="evidence" value="ECO:0007669"/>
    <property type="project" value="InterPro"/>
</dbReference>
<organism evidence="5 6">
    <name type="scientific">Cyprinus carpio</name>
    <name type="common">Common carp</name>
    <dbReference type="NCBI Taxonomy" id="7962"/>
    <lineage>
        <taxon>Eukaryota</taxon>
        <taxon>Metazoa</taxon>
        <taxon>Chordata</taxon>
        <taxon>Craniata</taxon>
        <taxon>Vertebrata</taxon>
        <taxon>Euteleostomi</taxon>
        <taxon>Actinopterygii</taxon>
        <taxon>Neopterygii</taxon>
        <taxon>Teleostei</taxon>
        <taxon>Ostariophysi</taxon>
        <taxon>Cypriniformes</taxon>
        <taxon>Cyprinidae</taxon>
        <taxon>Cyprininae</taxon>
        <taxon>Cyprinus</taxon>
    </lineage>
</organism>
<dbReference type="PROSITE" id="PS00284">
    <property type="entry name" value="SERPIN"/>
    <property type="match status" value="1"/>
</dbReference>
<feature type="domain" description="Serpin" evidence="4">
    <location>
        <begin position="33"/>
        <end position="439"/>
    </location>
</feature>
<evidence type="ECO:0000259" key="4">
    <source>
        <dbReference type="SMART" id="SM00093"/>
    </source>
</evidence>
<name>A0A8C1XTR8_CYPCA</name>
<feature type="compositionally biased region" description="Basic and acidic residues" evidence="2">
    <location>
        <begin position="160"/>
        <end position="172"/>
    </location>
</feature>
<sequence length="443" mass="49487">MHQLSVTSLLLCLWLLERCQGNSHNDLHTQFGISLYQTLTEMENNSNLIVSPASVSLCLGLLQLGARGNTLAQLEETLGYDVNDARVQDILSRPQGDLDYSSDGVRLQLANALFVQSGVKLLPEFTQHALGWGNSSLLSVNFSNPNHTHSRLQQWTHSQSKADDHLQTKEEQLQSSESQEEASRQDSLLHMALLSTVVFHGAWQKQFLFTDTQNLPFSLSDGSTVKVPMMYQSTEVNIGKGRNKTDTDTRVGWKPIVLLRAYIFTCPPVLGHFHLPSELEYTVLELPYLDRSLRLLVALPSDRKTPLSQLEKQLTARAVGLWDTGLRRTKMDIFLPRFKMQSRFNLKPVLQSLGISDVFSPSAADFRGISDGEGLFVSEAFHEARIEVTEEGTKAASATAMVLLKRSRSAVFKADRPFLFILRQISTGSLLFIGRVLNPAEMS</sequence>
<dbReference type="PANTHER" id="PTHR11461:SF129">
    <property type="entry name" value="SERPIN E3"/>
    <property type="match status" value="1"/>
</dbReference>
<dbReference type="PANTHER" id="PTHR11461">
    <property type="entry name" value="SERINE PROTEASE INHIBITOR, SERPIN"/>
    <property type="match status" value="1"/>
</dbReference>
<evidence type="ECO:0000256" key="2">
    <source>
        <dbReference type="SAM" id="MobiDB-lite"/>
    </source>
</evidence>
<dbReference type="Proteomes" id="UP000694700">
    <property type="component" value="Unplaced"/>
</dbReference>
<dbReference type="InterPro" id="IPR023795">
    <property type="entry name" value="Serpin_CS"/>
</dbReference>
<dbReference type="SMART" id="SM00093">
    <property type="entry name" value="SERPIN"/>
    <property type="match status" value="1"/>
</dbReference>
<keyword evidence="3" id="KW-0732">Signal</keyword>
<dbReference type="Pfam" id="PF00079">
    <property type="entry name" value="Serpin"/>
    <property type="match status" value="2"/>
</dbReference>
<comment type="similarity">
    <text evidence="1">Belongs to the serpin family.</text>
</comment>